<dbReference type="GO" id="GO:0043130">
    <property type="term" value="F:ubiquitin binding"/>
    <property type="evidence" value="ECO:0007669"/>
    <property type="project" value="UniProtKB-UniRule"/>
</dbReference>
<comment type="similarity">
    <text evidence="1">Belongs to the RAD23 family.</text>
</comment>
<dbReference type="PANTHER" id="PTHR10621">
    <property type="entry name" value="UV EXCISION REPAIR PROTEIN RAD23"/>
    <property type="match status" value="1"/>
</dbReference>
<dbReference type="GO" id="GO:0003684">
    <property type="term" value="F:damaged DNA binding"/>
    <property type="evidence" value="ECO:0007669"/>
    <property type="project" value="UniProtKB-UniRule"/>
</dbReference>
<dbReference type="Gene3D" id="1.10.8.10">
    <property type="entry name" value="DNA helicase RuvA subunit, C-terminal domain"/>
    <property type="match status" value="2"/>
</dbReference>
<dbReference type="PANTHER" id="PTHR10621:SF48">
    <property type="entry name" value="UBIQUITIN RECEPTOR RAD23"/>
    <property type="match status" value="1"/>
</dbReference>
<dbReference type="RefSeq" id="XP_056846129.1">
    <property type="nucleotide sequence ID" value="XM_056990149.1"/>
</dbReference>
<dbReference type="SUPFAM" id="SSF46934">
    <property type="entry name" value="UBA-like"/>
    <property type="match status" value="1"/>
</dbReference>
<dbReference type="GeneID" id="108816240"/>
<dbReference type="GO" id="GO:0005829">
    <property type="term" value="C:cytosol"/>
    <property type="evidence" value="ECO:0007669"/>
    <property type="project" value="TreeGrafter"/>
</dbReference>
<evidence type="ECO:0000256" key="1">
    <source>
        <dbReference type="RuleBase" id="RU367049"/>
    </source>
</evidence>
<dbReference type="OrthoDB" id="419317at2759"/>
<dbReference type="Proteomes" id="UP000504610">
    <property type="component" value="Chromosome 7"/>
</dbReference>
<dbReference type="PROSITE" id="PS50053">
    <property type="entry name" value="UBIQUITIN_2"/>
    <property type="match status" value="1"/>
</dbReference>
<name>A0A9W3C3J1_RAPSA</name>
<keyword evidence="5" id="KW-1185">Reference proteome</keyword>
<evidence type="ECO:0000259" key="4">
    <source>
        <dbReference type="PROSITE" id="PS50053"/>
    </source>
</evidence>
<dbReference type="GO" id="GO:0005654">
    <property type="term" value="C:nucleoplasm"/>
    <property type="evidence" value="ECO:0007669"/>
    <property type="project" value="TreeGrafter"/>
</dbReference>
<dbReference type="CDD" id="cd14281">
    <property type="entry name" value="UBA2_Rad23_like"/>
    <property type="match status" value="1"/>
</dbReference>
<dbReference type="GO" id="GO:0031593">
    <property type="term" value="F:polyubiquitin modification-dependent protein binding"/>
    <property type="evidence" value="ECO:0007669"/>
    <property type="project" value="UniProtKB-UniRule"/>
</dbReference>
<dbReference type="SUPFAM" id="SSF101238">
    <property type="entry name" value="XPC-binding domain"/>
    <property type="match status" value="1"/>
</dbReference>
<accession>A0A9W3C3J1</accession>
<dbReference type="GO" id="GO:0006289">
    <property type="term" value="P:nucleotide-excision repair"/>
    <property type="evidence" value="ECO:0007669"/>
    <property type="project" value="UniProtKB-UniRule"/>
</dbReference>
<dbReference type="InterPro" id="IPR015360">
    <property type="entry name" value="XPC-bd"/>
</dbReference>
<organism evidence="5 6">
    <name type="scientific">Raphanus sativus</name>
    <name type="common">Radish</name>
    <name type="synonym">Raphanus raphanistrum var. sativus</name>
    <dbReference type="NCBI Taxonomy" id="3726"/>
    <lineage>
        <taxon>Eukaryota</taxon>
        <taxon>Viridiplantae</taxon>
        <taxon>Streptophyta</taxon>
        <taxon>Embryophyta</taxon>
        <taxon>Tracheophyta</taxon>
        <taxon>Spermatophyta</taxon>
        <taxon>Magnoliopsida</taxon>
        <taxon>eudicotyledons</taxon>
        <taxon>Gunneridae</taxon>
        <taxon>Pentapetalae</taxon>
        <taxon>rosids</taxon>
        <taxon>malvids</taxon>
        <taxon>Brassicales</taxon>
        <taxon>Brassicaceae</taxon>
        <taxon>Brassiceae</taxon>
        <taxon>Raphanus</taxon>
    </lineage>
</organism>
<dbReference type="Pfam" id="PF00240">
    <property type="entry name" value="ubiquitin"/>
    <property type="match status" value="1"/>
</dbReference>
<dbReference type="AlphaFoldDB" id="A0A9W3C3J1"/>
<feature type="domain" description="Ubiquitin-like" evidence="4">
    <location>
        <begin position="1"/>
        <end position="76"/>
    </location>
</feature>
<gene>
    <name evidence="6" type="primary">LOC108816240</name>
</gene>
<reference evidence="5" key="1">
    <citation type="journal article" date="2019" name="Database">
        <title>The radish genome database (RadishGD): an integrated information resource for radish genomics.</title>
        <authorList>
            <person name="Yu H.J."/>
            <person name="Baek S."/>
            <person name="Lee Y.J."/>
            <person name="Cho A."/>
            <person name="Mun J.H."/>
        </authorList>
    </citation>
    <scope>NUCLEOTIDE SEQUENCE [LARGE SCALE GENOMIC DNA]</scope>
    <source>
        <strain evidence="5">cv. WK10039</strain>
    </source>
</reference>
<dbReference type="GO" id="GO:0070628">
    <property type="term" value="F:proteasome binding"/>
    <property type="evidence" value="ECO:0007669"/>
    <property type="project" value="TreeGrafter"/>
</dbReference>
<evidence type="ECO:0000259" key="3">
    <source>
        <dbReference type="PROSITE" id="PS50030"/>
    </source>
</evidence>
<dbReference type="InterPro" id="IPR015940">
    <property type="entry name" value="UBA"/>
</dbReference>
<feature type="compositionally biased region" description="Polar residues" evidence="2">
    <location>
        <begin position="77"/>
        <end position="100"/>
    </location>
</feature>
<dbReference type="InterPro" id="IPR036353">
    <property type="entry name" value="XPC-bd_sf"/>
</dbReference>
<dbReference type="SUPFAM" id="SSF54236">
    <property type="entry name" value="Ubiquitin-like"/>
    <property type="match status" value="1"/>
</dbReference>
<feature type="region of interest" description="Disordered" evidence="2">
    <location>
        <begin position="77"/>
        <end position="113"/>
    </location>
</feature>
<dbReference type="InterPro" id="IPR009060">
    <property type="entry name" value="UBA-like_sf"/>
</dbReference>
<comment type="function">
    <text evidence="1">Multiubiquitin chain receptor involved in modulation of proteasomal degradation. Involved in nucleotide excision repair.</text>
</comment>
<feature type="region of interest" description="Disordered" evidence="2">
    <location>
        <begin position="259"/>
        <end position="335"/>
    </location>
</feature>
<keyword evidence="1" id="KW-0539">Nucleus</keyword>
<dbReference type="PROSITE" id="PS50030">
    <property type="entry name" value="UBA"/>
    <property type="match status" value="1"/>
</dbReference>
<dbReference type="SMART" id="SM00213">
    <property type="entry name" value="UBQ"/>
    <property type="match status" value="1"/>
</dbReference>
<keyword evidence="1" id="KW-0227">DNA damage</keyword>
<dbReference type="InterPro" id="IPR000626">
    <property type="entry name" value="Ubiquitin-like_dom"/>
</dbReference>
<evidence type="ECO:0000313" key="5">
    <source>
        <dbReference type="Proteomes" id="UP000504610"/>
    </source>
</evidence>
<dbReference type="PRINTS" id="PR01839">
    <property type="entry name" value="RAD23PROTEIN"/>
</dbReference>
<keyword evidence="1" id="KW-0234">DNA repair</keyword>
<comment type="subcellular location">
    <subcellularLocation>
        <location evidence="1">Nucleus</location>
    </subcellularLocation>
    <subcellularLocation>
        <location evidence="1">Cytoplasm</location>
    </subcellularLocation>
</comment>
<dbReference type="InterPro" id="IPR029071">
    <property type="entry name" value="Ubiquitin-like_domsf"/>
</dbReference>
<dbReference type="GO" id="GO:0043161">
    <property type="term" value="P:proteasome-mediated ubiquitin-dependent protein catabolic process"/>
    <property type="evidence" value="ECO:0007669"/>
    <property type="project" value="UniProtKB-UniRule"/>
</dbReference>
<reference evidence="6" key="2">
    <citation type="submission" date="2025-08" db="UniProtKB">
        <authorList>
            <consortium name="RefSeq"/>
        </authorList>
    </citation>
    <scope>IDENTIFICATION</scope>
    <source>
        <tissue evidence="6">Leaf</tissue>
    </source>
</reference>
<dbReference type="CDD" id="cd01805">
    <property type="entry name" value="Ubl_Rad23"/>
    <property type="match status" value="1"/>
</dbReference>
<feature type="compositionally biased region" description="Basic and acidic residues" evidence="2">
    <location>
        <begin position="324"/>
        <end position="335"/>
    </location>
</feature>
<dbReference type="KEGG" id="rsz:108816240"/>
<sequence length="381" mass="42180">MKIIVKSLKGDRSEIQVNPEDLVVDVKKNVEIVLGVTAAEQVLIHKGKVLKDETTLEANDVSEKSIIGVMKRKPASTGTSANLTAQDHATHPSSTATETPRISGLTPVTPTEPAWDLDDGLDLNYERISESNIQLILEMVRGAWNRKVITTSLRLAYNDVDKALEYLYFGLPARLEDPKTVTRDQTQESEAHEKADLRRLLDSFRPTPEFEYILALMPSEPSIVKDFVEMAEEQDPQLFQLIQNNKAYFLRLLLEGGAGGNEMEQPHHELQPEQTNEPNNGGDGGNQVGESEETEVEQPPQKLQADQTNKPNNGGGDGVNLVGESKETEVEVATPEDHELIEQLEALGFERGDAEVAYFACNKNVQDAADHLLGDKHEPQE</sequence>
<evidence type="ECO:0000256" key="2">
    <source>
        <dbReference type="SAM" id="MobiDB-lite"/>
    </source>
</evidence>
<dbReference type="InterPro" id="IPR004806">
    <property type="entry name" value="Rad23"/>
</dbReference>
<dbReference type="Gene3D" id="3.10.20.90">
    <property type="entry name" value="Phosphatidylinositol 3-kinase Catalytic Subunit, Chain A, domain 1"/>
    <property type="match status" value="1"/>
</dbReference>
<dbReference type="Pfam" id="PF00627">
    <property type="entry name" value="UBA"/>
    <property type="match status" value="1"/>
</dbReference>
<evidence type="ECO:0000313" key="6">
    <source>
        <dbReference type="RefSeq" id="XP_056846129.1"/>
    </source>
</evidence>
<dbReference type="Pfam" id="PF09280">
    <property type="entry name" value="XPC-binding"/>
    <property type="match status" value="1"/>
</dbReference>
<keyword evidence="1" id="KW-0963">Cytoplasm</keyword>
<dbReference type="Gene3D" id="1.10.10.540">
    <property type="entry name" value="XPC-binding domain"/>
    <property type="match status" value="1"/>
</dbReference>
<feature type="domain" description="UBA" evidence="3">
    <location>
        <begin position="335"/>
        <end position="375"/>
    </location>
</feature>
<dbReference type="SMART" id="SM00165">
    <property type="entry name" value="UBA"/>
    <property type="match status" value="2"/>
</dbReference>
<protein>
    <recommendedName>
        <fullName evidence="1">Ubiquitin receptor RAD23</fullName>
    </recommendedName>
    <alternativeName>
        <fullName evidence="1">DNA repair protein RAD23</fullName>
    </alternativeName>
</protein>
<proteinExistence type="inferred from homology"/>